<gene>
    <name evidence="1" type="ORF">SLITO_v1c03290</name>
</gene>
<dbReference type="OrthoDB" id="9769871at2"/>
<evidence type="ECO:0000313" key="2">
    <source>
        <dbReference type="Proteomes" id="UP000067476"/>
    </source>
</evidence>
<dbReference type="KEGG" id="sll:SLITO_v1c03290"/>
<name>A0A0K1W0Y3_9MOLU</name>
<protein>
    <submittedName>
        <fullName evidence="1">Ribose/galactose ABC transporter substrate-binding protein</fullName>
    </submittedName>
</protein>
<proteinExistence type="predicted"/>
<dbReference type="AlphaFoldDB" id="A0A0K1W0Y3"/>
<dbReference type="Proteomes" id="UP000067476">
    <property type="component" value="Chromosome"/>
</dbReference>
<sequence>MKKLLSGLLAFSIIGSSMTNVISCSNNKSFNDIFLITDAGRISDKSFNESGKVAGDKFIKEISELNKDDSYSGIGFTEPEDVSKIQDGYDIAKKAGAKVAILPGFHHAGDNLKAAANALGENSTQIIIDGNDEGIKTAIGLLYKADMSGFYAGMASIYQSIKDKKWNTVGDEKIVKLATFGGQSNYVAVELFMVGFLSAIDVYNELSTNNKDVLNNIFGEEVQYDGIKASRVSSQKNAPKDGNDKNWYSTSFAAGDGKVISESLVNDDANVIMPVAGPQTADLLGVINQKNKQNDVKVVGVDTNQAEAYASDYSNSFITSAEKNIVDSTIIALAGSKEYYNNDTVVNNIKKYYKDNNLSLTFDKKSPLKDKSVEEMLGSDLTGNTLWTPGDISYSDNSSLNSITKEVADKIKTTFSSSVLNSASSNFFKGVEENTYTPQKLLEITEKYAKDIIESIKK</sequence>
<keyword evidence="2" id="KW-1185">Reference proteome</keyword>
<accession>A0A0K1W0Y3</accession>
<dbReference type="Gene3D" id="3.40.50.2300">
    <property type="match status" value="1"/>
</dbReference>
<dbReference type="PANTHER" id="PTHR34296">
    <property type="entry name" value="TRANSCRIPTIONAL ACTIVATOR PROTEIN MED"/>
    <property type="match status" value="1"/>
</dbReference>
<evidence type="ECO:0000313" key="1">
    <source>
        <dbReference type="EMBL" id="AKX33984.1"/>
    </source>
</evidence>
<dbReference type="PATRIC" id="fig|216942.3.peg.332"/>
<dbReference type="STRING" id="216942.SLITO_v1c03290"/>
<reference evidence="1 2" key="1">
    <citation type="journal article" date="2015" name="Genome Announc.">
        <title>Complete Genome Sequence of Spiroplasma litorale TN-1T (DSM 21781), a Bacterium Isolated from a Green-Eyed Horsefly (Tabanus nigrovittatus).</title>
        <authorList>
            <person name="Lo W.S."/>
            <person name="Lai Y.C."/>
            <person name="Lien Y.W."/>
            <person name="Wang T.H."/>
            <person name="Kuo C.H."/>
        </authorList>
    </citation>
    <scope>NUCLEOTIDE SEQUENCE [LARGE SCALE GENOMIC DNA]</scope>
    <source>
        <strain evidence="1 2">TN-1</strain>
    </source>
</reference>
<dbReference type="EMBL" id="CP012357">
    <property type="protein sequence ID" value="AKX33984.1"/>
    <property type="molecule type" value="Genomic_DNA"/>
</dbReference>
<dbReference type="InterPro" id="IPR050957">
    <property type="entry name" value="BMP_lipoprotein"/>
</dbReference>
<dbReference type="PANTHER" id="PTHR34296:SF2">
    <property type="entry name" value="ABC TRANSPORTER GUANOSINE-BINDING PROTEIN NUPN"/>
    <property type="match status" value="1"/>
</dbReference>
<organism evidence="1 2">
    <name type="scientific">Spiroplasma litorale</name>
    <dbReference type="NCBI Taxonomy" id="216942"/>
    <lineage>
        <taxon>Bacteria</taxon>
        <taxon>Bacillati</taxon>
        <taxon>Mycoplasmatota</taxon>
        <taxon>Mollicutes</taxon>
        <taxon>Entomoplasmatales</taxon>
        <taxon>Spiroplasmataceae</taxon>
        <taxon>Spiroplasma</taxon>
    </lineage>
</organism>
<dbReference type="RefSeq" id="WP_075058079.1">
    <property type="nucleotide sequence ID" value="NZ_CP012357.1"/>
</dbReference>